<dbReference type="Proteomes" id="UP001165136">
    <property type="component" value="Unassembled WGS sequence"/>
</dbReference>
<keyword evidence="3" id="KW-1185">Reference proteome</keyword>
<organism evidence="2 3">
    <name type="scientific">Amycolatopsis taiwanensis</name>
    <dbReference type="NCBI Taxonomy" id="342230"/>
    <lineage>
        <taxon>Bacteria</taxon>
        <taxon>Bacillati</taxon>
        <taxon>Actinomycetota</taxon>
        <taxon>Actinomycetes</taxon>
        <taxon>Pseudonocardiales</taxon>
        <taxon>Pseudonocardiaceae</taxon>
        <taxon>Amycolatopsis</taxon>
    </lineage>
</organism>
<dbReference type="SUPFAM" id="SSF46785">
    <property type="entry name" value="Winged helix' DNA-binding domain"/>
    <property type="match status" value="1"/>
</dbReference>
<proteinExistence type="predicted"/>
<dbReference type="PANTHER" id="PTHR39515">
    <property type="entry name" value="CONSERVED PROTEIN"/>
    <property type="match status" value="1"/>
</dbReference>
<reference evidence="2" key="1">
    <citation type="submission" date="2023-03" db="EMBL/GenBank/DDBJ databases">
        <title>Amycolatopsis taiwanensis NBRC 103393.</title>
        <authorList>
            <person name="Ichikawa N."/>
            <person name="Sato H."/>
            <person name="Tonouchi N."/>
        </authorList>
    </citation>
    <scope>NUCLEOTIDE SEQUENCE</scope>
    <source>
        <strain evidence="2">NBRC 103393</strain>
    </source>
</reference>
<dbReference type="PRINTS" id="PR00598">
    <property type="entry name" value="HTHMARR"/>
</dbReference>
<dbReference type="AlphaFoldDB" id="A0A9W6R6Z9"/>
<dbReference type="PROSITE" id="PS50995">
    <property type="entry name" value="HTH_MARR_2"/>
    <property type="match status" value="1"/>
</dbReference>
<dbReference type="GO" id="GO:0003700">
    <property type="term" value="F:DNA-binding transcription factor activity"/>
    <property type="evidence" value="ECO:0007669"/>
    <property type="project" value="InterPro"/>
</dbReference>
<dbReference type="InterPro" id="IPR036390">
    <property type="entry name" value="WH_DNA-bd_sf"/>
</dbReference>
<dbReference type="Gene3D" id="1.10.10.10">
    <property type="entry name" value="Winged helix-like DNA-binding domain superfamily/Winged helix DNA-binding domain"/>
    <property type="match status" value="1"/>
</dbReference>
<dbReference type="SMART" id="SM00347">
    <property type="entry name" value="HTH_MARR"/>
    <property type="match status" value="1"/>
</dbReference>
<dbReference type="RefSeq" id="WP_245617377.1">
    <property type="nucleotide sequence ID" value="NZ_BSTI01000019.1"/>
</dbReference>
<evidence type="ECO:0000259" key="1">
    <source>
        <dbReference type="PROSITE" id="PS50995"/>
    </source>
</evidence>
<feature type="domain" description="HTH marR-type" evidence="1">
    <location>
        <begin position="15"/>
        <end position="142"/>
    </location>
</feature>
<sequence>MNQPAPAADAQGTDHQDVAETIYRLLVTLFRGLPRDLSLTAMATLSTLERTGPRRITDLAAIQGVAQPSMTALITNLERSGYVERRSDPDDRRVALVSVTQSGATYIHGRRRAGAEAIAELVNHLPDDELAALTAAVPALHHLRELHNQQRDPGPPVKQSENSR</sequence>
<dbReference type="Pfam" id="PF01047">
    <property type="entry name" value="MarR"/>
    <property type="match status" value="1"/>
</dbReference>
<dbReference type="InterPro" id="IPR052526">
    <property type="entry name" value="HTH-type_Bedaq_tolerance"/>
</dbReference>
<evidence type="ECO:0000313" key="2">
    <source>
        <dbReference type="EMBL" id="GLY69913.1"/>
    </source>
</evidence>
<dbReference type="InterPro" id="IPR000835">
    <property type="entry name" value="HTH_MarR-typ"/>
</dbReference>
<protein>
    <submittedName>
        <fullName evidence="2">MarR family transcriptional regulator</fullName>
    </submittedName>
</protein>
<gene>
    <name evidence="2" type="ORF">Atai01_65320</name>
</gene>
<comment type="caution">
    <text evidence="2">The sequence shown here is derived from an EMBL/GenBank/DDBJ whole genome shotgun (WGS) entry which is preliminary data.</text>
</comment>
<dbReference type="EMBL" id="BSTI01000019">
    <property type="protein sequence ID" value="GLY69913.1"/>
    <property type="molecule type" value="Genomic_DNA"/>
</dbReference>
<dbReference type="InterPro" id="IPR036388">
    <property type="entry name" value="WH-like_DNA-bd_sf"/>
</dbReference>
<accession>A0A9W6R6Z9</accession>
<evidence type="ECO:0000313" key="3">
    <source>
        <dbReference type="Proteomes" id="UP001165136"/>
    </source>
</evidence>
<name>A0A9W6R6Z9_9PSEU</name>
<dbReference type="PANTHER" id="PTHR39515:SF2">
    <property type="entry name" value="HTH-TYPE TRANSCRIPTIONAL REGULATOR RV0880"/>
    <property type="match status" value="1"/>
</dbReference>